<keyword evidence="2" id="KW-1185">Reference proteome</keyword>
<dbReference type="AlphaFoldDB" id="F3L2D8"/>
<dbReference type="EMBL" id="AEIG01000048">
    <property type="protein sequence ID" value="EGG29511.1"/>
    <property type="molecule type" value="Genomic_DNA"/>
</dbReference>
<dbReference type="InterPro" id="IPR050229">
    <property type="entry name" value="GlpE_sulfurtransferase"/>
</dbReference>
<dbReference type="STRING" id="2518989.IMCC3088_1705"/>
<protein>
    <submittedName>
        <fullName evidence="1">Rhodanese-related sulfurtransferase Rhodanese-like domain protein</fullName>
    </submittedName>
</protein>
<organism evidence="1 2">
    <name type="scientific">Aequoribacter fuscus</name>
    <dbReference type="NCBI Taxonomy" id="2518989"/>
    <lineage>
        <taxon>Bacteria</taxon>
        <taxon>Pseudomonadati</taxon>
        <taxon>Pseudomonadota</taxon>
        <taxon>Gammaproteobacteria</taxon>
        <taxon>Cellvibrionales</taxon>
        <taxon>Halieaceae</taxon>
        <taxon>Aequoribacter</taxon>
    </lineage>
</organism>
<dbReference type="Pfam" id="PF00581">
    <property type="entry name" value="Rhodanese"/>
    <property type="match status" value="1"/>
</dbReference>
<dbReference type="PROSITE" id="PS50206">
    <property type="entry name" value="RHODANESE_3"/>
    <property type="match status" value="1"/>
</dbReference>
<dbReference type="RefSeq" id="WP_009575936.1">
    <property type="nucleotide sequence ID" value="NZ_AEIG01000048.1"/>
</dbReference>
<dbReference type="SUPFAM" id="SSF52821">
    <property type="entry name" value="Rhodanese/Cell cycle control phosphatase"/>
    <property type="match status" value="1"/>
</dbReference>
<dbReference type="CDD" id="cd00158">
    <property type="entry name" value="RHOD"/>
    <property type="match status" value="1"/>
</dbReference>
<dbReference type="Gene3D" id="3.40.250.10">
    <property type="entry name" value="Rhodanese-like domain"/>
    <property type="match status" value="1"/>
</dbReference>
<gene>
    <name evidence="1" type="ORF">IMCC3088_1705</name>
</gene>
<dbReference type="Proteomes" id="UP000005615">
    <property type="component" value="Unassembled WGS sequence"/>
</dbReference>
<keyword evidence="1" id="KW-0808">Transferase</keyword>
<dbReference type="OrthoDB" id="9808735at2"/>
<dbReference type="GO" id="GO:0016740">
    <property type="term" value="F:transferase activity"/>
    <property type="evidence" value="ECO:0007669"/>
    <property type="project" value="UniProtKB-KW"/>
</dbReference>
<name>F3L2D8_9GAMM</name>
<dbReference type="InterPro" id="IPR001763">
    <property type="entry name" value="Rhodanese-like_dom"/>
</dbReference>
<accession>F3L2D8</accession>
<reference evidence="1 2" key="1">
    <citation type="journal article" date="2011" name="J. Bacteriol.">
        <title>Genome sequence of strain IMCC3088, a proteorhodopsin-containing marine bacterium belonging to the OM60/NOR5 clade.</title>
        <authorList>
            <person name="Jang Y."/>
            <person name="Oh H.M."/>
            <person name="Kang I."/>
            <person name="Lee K."/>
            <person name="Yang S.J."/>
            <person name="Cho J.C."/>
        </authorList>
    </citation>
    <scope>NUCLEOTIDE SEQUENCE [LARGE SCALE GENOMIC DNA]</scope>
    <source>
        <strain evidence="1 2">IMCC3088</strain>
    </source>
</reference>
<proteinExistence type="predicted"/>
<dbReference type="PANTHER" id="PTHR43031">
    <property type="entry name" value="FAD-DEPENDENT OXIDOREDUCTASE"/>
    <property type="match status" value="1"/>
</dbReference>
<dbReference type="SMART" id="SM00450">
    <property type="entry name" value="RHOD"/>
    <property type="match status" value="1"/>
</dbReference>
<dbReference type="InterPro" id="IPR036873">
    <property type="entry name" value="Rhodanese-like_dom_sf"/>
</dbReference>
<evidence type="ECO:0000313" key="1">
    <source>
        <dbReference type="EMBL" id="EGG29511.1"/>
    </source>
</evidence>
<dbReference type="eggNOG" id="COG0607">
    <property type="taxonomic scope" value="Bacteria"/>
</dbReference>
<sequence length="141" mass="15415">MNTSLFLQFVGQQWILFAALAVLIVMFIRHELSRGAPALTPQQSIARVNSHGGVFLDIREAADYKKGHIADSVHIPNAKLGSRVGELEAYKEKPVIVVCRMGQTASGASKQLLDAGFSDVYKMKGGMMEWDALQLPVVTKS</sequence>
<dbReference type="PANTHER" id="PTHR43031:SF18">
    <property type="entry name" value="RHODANESE-RELATED SULFURTRANSFERASES"/>
    <property type="match status" value="1"/>
</dbReference>
<comment type="caution">
    <text evidence="1">The sequence shown here is derived from an EMBL/GenBank/DDBJ whole genome shotgun (WGS) entry which is preliminary data.</text>
</comment>
<evidence type="ECO:0000313" key="2">
    <source>
        <dbReference type="Proteomes" id="UP000005615"/>
    </source>
</evidence>